<organism evidence="1 2">
    <name type="scientific">Undibacterium rugosum</name>
    <dbReference type="NCBI Taxonomy" id="2762291"/>
    <lineage>
        <taxon>Bacteria</taxon>
        <taxon>Pseudomonadati</taxon>
        <taxon>Pseudomonadota</taxon>
        <taxon>Betaproteobacteria</taxon>
        <taxon>Burkholderiales</taxon>
        <taxon>Oxalobacteraceae</taxon>
        <taxon>Undibacterium</taxon>
    </lineage>
</organism>
<protein>
    <submittedName>
        <fullName evidence="1">Uncharacterized protein</fullName>
    </submittedName>
</protein>
<sequence>MPGCRHRKTRRKHLQPLRRRDITTRMLVEIGIQYATILGTELAAVFLRRQAIPEAVINRVLLLPLTKASHRF</sequence>
<dbReference type="AlphaFoldDB" id="A0A923KRT5"/>
<proteinExistence type="predicted"/>
<accession>A0A923KRT5</accession>
<evidence type="ECO:0000313" key="1">
    <source>
        <dbReference type="EMBL" id="MBC3934174.1"/>
    </source>
</evidence>
<reference evidence="1" key="1">
    <citation type="submission" date="2020-08" db="EMBL/GenBank/DDBJ databases">
        <title>Novel species isolated from subtropical streams in China.</title>
        <authorList>
            <person name="Lu H."/>
        </authorList>
    </citation>
    <scope>NUCLEOTIDE SEQUENCE</scope>
    <source>
        <strain evidence="1">CY7W</strain>
    </source>
</reference>
<comment type="caution">
    <text evidence="1">The sequence shown here is derived from an EMBL/GenBank/DDBJ whole genome shotgun (WGS) entry which is preliminary data.</text>
</comment>
<gene>
    <name evidence="1" type="ORF">H8K47_02260</name>
</gene>
<keyword evidence="2" id="KW-1185">Reference proteome</keyword>
<dbReference type="RefSeq" id="WP_212681783.1">
    <property type="nucleotide sequence ID" value="NZ_JAGSPL010000015.1"/>
</dbReference>
<name>A0A923KRT5_9BURK</name>
<dbReference type="Proteomes" id="UP000612361">
    <property type="component" value="Unassembled WGS sequence"/>
</dbReference>
<dbReference type="EMBL" id="JACOGG010000002">
    <property type="protein sequence ID" value="MBC3934174.1"/>
    <property type="molecule type" value="Genomic_DNA"/>
</dbReference>
<evidence type="ECO:0000313" key="2">
    <source>
        <dbReference type="Proteomes" id="UP000612361"/>
    </source>
</evidence>